<dbReference type="PANTHER" id="PTHR14000">
    <property type="entry name" value="FINGER CCCH DOMAIN PROTEIN, PUTATIVE (DUF3755)-RELATED"/>
    <property type="match status" value="1"/>
</dbReference>
<dbReference type="STRING" id="4615.A0A199W3R1"/>
<reference evidence="1 2" key="1">
    <citation type="journal article" date="2016" name="DNA Res.">
        <title>The draft genome of MD-2 pineapple using hybrid error correction of long reads.</title>
        <authorList>
            <person name="Redwan R.M."/>
            <person name="Saidin A."/>
            <person name="Kumar S.V."/>
        </authorList>
    </citation>
    <scope>NUCLEOTIDE SEQUENCE [LARGE SCALE GENOMIC DNA]</scope>
    <source>
        <strain evidence="2">cv. MD2</strain>
        <tissue evidence="1">Leaf</tissue>
    </source>
</reference>
<gene>
    <name evidence="1" type="ORF">ACMD2_06303</name>
</gene>
<proteinExistence type="predicted"/>
<organism evidence="1 2">
    <name type="scientific">Ananas comosus</name>
    <name type="common">Pineapple</name>
    <name type="synonym">Ananas ananas</name>
    <dbReference type="NCBI Taxonomy" id="4615"/>
    <lineage>
        <taxon>Eukaryota</taxon>
        <taxon>Viridiplantae</taxon>
        <taxon>Streptophyta</taxon>
        <taxon>Embryophyta</taxon>
        <taxon>Tracheophyta</taxon>
        <taxon>Spermatophyta</taxon>
        <taxon>Magnoliopsida</taxon>
        <taxon>Liliopsida</taxon>
        <taxon>Poales</taxon>
        <taxon>Bromeliaceae</taxon>
        <taxon>Bromelioideae</taxon>
        <taxon>Ananas</taxon>
    </lineage>
</organism>
<comment type="caution">
    <text evidence="1">The sequence shown here is derived from an EMBL/GenBank/DDBJ whole genome shotgun (WGS) entry which is preliminary data.</text>
</comment>
<evidence type="ECO:0000313" key="2">
    <source>
        <dbReference type="Proteomes" id="UP000092600"/>
    </source>
</evidence>
<name>A0A199W3R1_ANACO</name>
<sequence>MQLMADYSVGFHQGSISSSNYDHNLVSFQSEASHGSSVIANGFMSISDGNRNSGGMSLSGNPSAVNNMPAFSSPSASSSSNGLTGLMPKYKHVTVSPAYWFPYELAILKEGLIRYIIDLYESSHPCPDILVLIVEFHLLSWLLVLSHAHEPNIMKYIKIAAMLPTRTVRDVALRCWWNAQNKDFGRRRNSEEHYAGGKLTDTKILWLMLQQNLYLDVIIISLMRGYDIPILDSATRHLLDESEQLLIQIASNLELFKIQENMDPFLRTSNNIAAILNRMSQTPGIMCRMPPLPISLNEEHLNSLIQFSRRAVPYGAPSDSHLEQEPRC</sequence>
<dbReference type="AlphaFoldDB" id="A0A199W3R1"/>
<dbReference type="InterPro" id="IPR022228">
    <property type="entry name" value="DUF3755"/>
</dbReference>
<protein>
    <submittedName>
        <fullName evidence="1">Uncharacterized protein</fullName>
    </submittedName>
</protein>
<dbReference type="PANTHER" id="PTHR14000:SF6">
    <property type="entry name" value="OS02G0631200 PROTEIN"/>
    <property type="match status" value="1"/>
</dbReference>
<dbReference type="Pfam" id="PF12579">
    <property type="entry name" value="DUF3755"/>
    <property type="match status" value="1"/>
</dbReference>
<dbReference type="Proteomes" id="UP000092600">
    <property type="component" value="Unassembled WGS sequence"/>
</dbReference>
<accession>A0A199W3R1</accession>
<dbReference type="EMBL" id="LSRQ01000307">
    <property type="protein sequence ID" value="OAY83818.1"/>
    <property type="molecule type" value="Genomic_DNA"/>
</dbReference>
<evidence type="ECO:0000313" key="1">
    <source>
        <dbReference type="EMBL" id="OAY83818.1"/>
    </source>
</evidence>